<organism evidence="4 5">
    <name type="scientific">Mucilaginibacter gynuensis</name>
    <dbReference type="NCBI Taxonomy" id="1302236"/>
    <lineage>
        <taxon>Bacteria</taxon>
        <taxon>Pseudomonadati</taxon>
        <taxon>Bacteroidota</taxon>
        <taxon>Sphingobacteriia</taxon>
        <taxon>Sphingobacteriales</taxon>
        <taxon>Sphingobacteriaceae</taxon>
        <taxon>Mucilaginibacter</taxon>
    </lineage>
</organism>
<dbReference type="SMART" id="SM00850">
    <property type="entry name" value="LytTR"/>
    <property type="match status" value="1"/>
</dbReference>
<dbReference type="InterPro" id="IPR011006">
    <property type="entry name" value="CheY-like_superfamily"/>
</dbReference>
<protein>
    <submittedName>
        <fullName evidence="4">LytTR family DNA-binding domain-containing protein</fullName>
    </submittedName>
</protein>
<feature type="domain" description="Response regulatory" evidence="2">
    <location>
        <begin position="3"/>
        <end position="114"/>
    </location>
</feature>
<dbReference type="InterPro" id="IPR007492">
    <property type="entry name" value="LytTR_DNA-bd_dom"/>
</dbReference>
<dbReference type="PANTHER" id="PTHR37299:SF1">
    <property type="entry name" value="STAGE 0 SPORULATION PROTEIN A HOMOLOG"/>
    <property type="match status" value="1"/>
</dbReference>
<dbReference type="GO" id="GO:0003677">
    <property type="term" value="F:DNA binding"/>
    <property type="evidence" value="ECO:0007669"/>
    <property type="project" value="UniProtKB-KW"/>
</dbReference>
<dbReference type="Pfam" id="PF04397">
    <property type="entry name" value="LytTR"/>
    <property type="match status" value="1"/>
</dbReference>
<evidence type="ECO:0000259" key="2">
    <source>
        <dbReference type="PROSITE" id="PS50110"/>
    </source>
</evidence>
<evidence type="ECO:0000313" key="4">
    <source>
        <dbReference type="EMBL" id="GAA4334284.1"/>
    </source>
</evidence>
<proteinExistence type="predicted"/>
<evidence type="ECO:0000256" key="1">
    <source>
        <dbReference type="PROSITE-ProRule" id="PRU00169"/>
    </source>
</evidence>
<dbReference type="Proteomes" id="UP001500582">
    <property type="component" value="Unassembled WGS sequence"/>
</dbReference>
<keyword evidence="4" id="KW-0238">DNA-binding</keyword>
<dbReference type="Gene3D" id="3.40.50.2300">
    <property type="match status" value="1"/>
</dbReference>
<evidence type="ECO:0000259" key="3">
    <source>
        <dbReference type="PROSITE" id="PS50930"/>
    </source>
</evidence>
<keyword evidence="5" id="KW-1185">Reference proteome</keyword>
<dbReference type="RefSeq" id="WP_345213102.1">
    <property type="nucleotide sequence ID" value="NZ_BAABFT010000014.1"/>
</dbReference>
<dbReference type="InterPro" id="IPR001789">
    <property type="entry name" value="Sig_transdc_resp-reg_receiver"/>
</dbReference>
<dbReference type="InterPro" id="IPR046947">
    <property type="entry name" value="LytR-like"/>
</dbReference>
<evidence type="ECO:0000313" key="5">
    <source>
        <dbReference type="Proteomes" id="UP001500582"/>
    </source>
</evidence>
<dbReference type="PROSITE" id="PS50110">
    <property type="entry name" value="RESPONSE_REGULATORY"/>
    <property type="match status" value="1"/>
</dbReference>
<gene>
    <name evidence="4" type="ORF">GCM10023149_41570</name>
</gene>
<feature type="domain" description="HTH LytTR-type" evidence="3">
    <location>
        <begin position="143"/>
        <end position="215"/>
    </location>
</feature>
<feature type="modified residue" description="4-aspartylphosphate" evidence="1">
    <location>
        <position position="54"/>
    </location>
</feature>
<dbReference type="Gene3D" id="2.40.50.1020">
    <property type="entry name" value="LytTr DNA-binding domain"/>
    <property type="match status" value="1"/>
</dbReference>
<name>A0ABP8H4L6_9SPHI</name>
<keyword evidence="1" id="KW-0597">Phosphoprotein</keyword>
<sequence length="244" mass="28010">MIRCLVVDDEPLALNILEDYISKMPALQLVKATTNPIESLTLVQDGGIDLVFLDVQMPELTGIQFLKISNGKAKVILTTAYPEYALEGYELDVVDYLLKPIAFDRFYKAVQKAQGVLQPSAKPAAPEPVQPQQQQQDFLNDFIFVKTEHKIQKVYLKDILFIEGLKDYISIFTTAERIITLQNMKKMEDALPEKYFIRVHRSYIVSLNKIDSIERSRIFIGDKIIPVGDTYRDDFFRIVDEKNV</sequence>
<dbReference type="EMBL" id="BAABFT010000014">
    <property type="protein sequence ID" value="GAA4334284.1"/>
    <property type="molecule type" value="Genomic_DNA"/>
</dbReference>
<comment type="caution">
    <text evidence="4">The sequence shown here is derived from an EMBL/GenBank/DDBJ whole genome shotgun (WGS) entry which is preliminary data.</text>
</comment>
<dbReference type="PROSITE" id="PS50930">
    <property type="entry name" value="HTH_LYTTR"/>
    <property type="match status" value="1"/>
</dbReference>
<dbReference type="PANTHER" id="PTHR37299">
    <property type="entry name" value="TRANSCRIPTIONAL REGULATOR-RELATED"/>
    <property type="match status" value="1"/>
</dbReference>
<accession>A0ABP8H4L6</accession>
<dbReference type="SUPFAM" id="SSF52172">
    <property type="entry name" value="CheY-like"/>
    <property type="match status" value="1"/>
</dbReference>
<dbReference type="SMART" id="SM00448">
    <property type="entry name" value="REC"/>
    <property type="match status" value="1"/>
</dbReference>
<reference evidence="5" key="1">
    <citation type="journal article" date="2019" name="Int. J. Syst. Evol. Microbiol.">
        <title>The Global Catalogue of Microorganisms (GCM) 10K type strain sequencing project: providing services to taxonomists for standard genome sequencing and annotation.</title>
        <authorList>
            <consortium name="The Broad Institute Genomics Platform"/>
            <consortium name="The Broad Institute Genome Sequencing Center for Infectious Disease"/>
            <person name="Wu L."/>
            <person name="Ma J."/>
        </authorList>
    </citation>
    <scope>NUCLEOTIDE SEQUENCE [LARGE SCALE GENOMIC DNA]</scope>
    <source>
        <strain evidence="5">JCM 17705</strain>
    </source>
</reference>
<dbReference type="Pfam" id="PF00072">
    <property type="entry name" value="Response_reg"/>
    <property type="match status" value="1"/>
</dbReference>